<name>A0A0E9V2Y1_ANGAN</name>
<proteinExistence type="predicted"/>
<reference evidence="1" key="2">
    <citation type="journal article" date="2015" name="Fish Shellfish Immunol.">
        <title>Early steps in the European eel (Anguilla anguilla)-Vibrio vulnificus interaction in the gills: Role of the RtxA13 toxin.</title>
        <authorList>
            <person name="Callol A."/>
            <person name="Pajuelo D."/>
            <person name="Ebbesson L."/>
            <person name="Teles M."/>
            <person name="MacKenzie S."/>
            <person name="Amaro C."/>
        </authorList>
    </citation>
    <scope>NUCLEOTIDE SEQUENCE</scope>
</reference>
<dbReference type="EMBL" id="GBXM01036190">
    <property type="protein sequence ID" value="JAH72387.1"/>
    <property type="molecule type" value="Transcribed_RNA"/>
</dbReference>
<organism evidence="1">
    <name type="scientific">Anguilla anguilla</name>
    <name type="common">European freshwater eel</name>
    <name type="synonym">Muraena anguilla</name>
    <dbReference type="NCBI Taxonomy" id="7936"/>
    <lineage>
        <taxon>Eukaryota</taxon>
        <taxon>Metazoa</taxon>
        <taxon>Chordata</taxon>
        <taxon>Craniata</taxon>
        <taxon>Vertebrata</taxon>
        <taxon>Euteleostomi</taxon>
        <taxon>Actinopterygii</taxon>
        <taxon>Neopterygii</taxon>
        <taxon>Teleostei</taxon>
        <taxon>Anguilliformes</taxon>
        <taxon>Anguillidae</taxon>
        <taxon>Anguilla</taxon>
    </lineage>
</organism>
<evidence type="ECO:0000313" key="1">
    <source>
        <dbReference type="EMBL" id="JAH72387.1"/>
    </source>
</evidence>
<reference evidence="1" key="1">
    <citation type="submission" date="2014-11" db="EMBL/GenBank/DDBJ databases">
        <authorList>
            <person name="Amaro Gonzalez C."/>
        </authorList>
    </citation>
    <scope>NUCLEOTIDE SEQUENCE</scope>
</reference>
<protein>
    <submittedName>
        <fullName evidence="1">Uncharacterized protein</fullName>
    </submittedName>
</protein>
<dbReference type="AlphaFoldDB" id="A0A0E9V2Y1"/>
<sequence length="19" mass="2237">MHLSKCDSYNVTIVYPIRP</sequence>
<accession>A0A0E9V2Y1</accession>